<evidence type="ECO:0000313" key="9">
    <source>
        <dbReference type="EMBL" id="RHW38466.1"/>
    </source>
</evidence>
<dbReference type="NCBIfam" id="TIGR00237">
    <property type="entry name" value="xseA"/>
    <property type="match status" value="1"/>
</dbReference>
<evidence type="ECO:0000313" key="10">
    <source>
        <dbReference type="Proteomes" id="UP000265692"/>
    </source>
</evidence>
<evidence type="ECO:0000256" key="1">
    <source>
        <dbReference type="ARBA" id="ARBA00022490"/>
    </source>
</evidence>
<dbReference type="PANTHER" id="PTHR30008:SF0">
    <property type="entry name" value="EXODEOXYRIBONUCLEASE 7 LARGE SUBUNIT"/>
    <property type="match status" value="1"/>
</dbReference>
<dbReference type="EMBL" id="QWEI01000002">
    <property type="protein sequence ID" value="RHW38466.1"/>
    <property type="molecule type" value="Genomic_DNA"/>
</dbReference>
<keyword evidence="10" id="KW-1185">Reference proteome</keyword>
<comment type="subcellular location">
    <subcellularLocation>
        <location evidence="5 6">Cytoplasm</location>
    </subcellularLocation>
</comment>
<dbReference type="CDD" id="cd04489">
    <property type="entry name" value="ExoVII_LU_OBF"/>
    <property type="match status" value="1"/>
</dbReference>
<feature type="domain" description="Exonuclease VII large subunit C-terminal" evidence="7">
    <location>
        <begin position="125"/>
        <end position="438"/>
    </location>
</feature>
<dbReference type="Pfam" id="PF02601">
    <property type="entry name" value="Exonuc_VII_L"/>
    <property type="match status" value="1"/>
</dbReference>
<evidence type="ECO:0000256" key="3">
    <source>
        <dbReference type="ARBA" id="ARBA00022801"/>
    </source>
</evidence>
<name>A0A396SEM9_9BACL</name>
<dbReference type="Proteomes" id="UP000265692">
    <property type="component" value="Unassembled WGS sequence"/>
</dbReference>
<sequence length="450" mass="50651">MSASSYLTVKALTKYIKRKFDADPHLREVYVKGELSNVKIHTSGHIYFTLKDDGARINAAMFRTQASKLKFRPEEGMQVYIRGEVSVYEASGNYQLYANVMEPDGIGGLFVAFNQLKEKLQKEGLFNPNFKQPIPAFPKTVGVLTATTGAAIRDICTTISRRYPQTEILIYPTVVQGDHAAPNIVGNIQLANKQQFCDVLIVGRGGGSIEDLWAFNEEIVARAIFESRIPIISAVGHETDTTIADFVADLRAPTPTAAAELAVPNQQELIQRILSSRSQLHQMMSSRLQYERSRLNKLQNAYPLATPERLYRPFTERIIQLDMQLGRASQMFLMKKTSELQKLESTIKLHSPQNEIQSNYKQIEQLTRLLSRSISQHLDKKKDQYLSNVRTLQALNPLAIMTRGYSVAYKEDEVVNSISKISRDDEISIHFHDGVAQAKIVSITDQKGGK</sequence>
<dbReference type="InterPro" id="IPR020579">
    <property type="entry name" value="Exonuc_VII_lsu_C"/>
</dbReference>
<keyword evidence="1 5" id="KW-0963">Cytoplasm</keyword>
<comment type="function">
    <text evidence="5">Bidirectionally degrades single-stranded DNA into large acid-insoluble oligonucleotides, which are then degraded further into small acid-soluble oligonucleotides.</text>
</comment>
<gene>
    <name evidence="5" type="primary">xseA</name>
    <name evidence="9" type="ORF">D1B33_06195</name>
</gene>
<proteinExistence type="inferred from homology"/>
<dbReference type="Pfam" id="PF13742">
    <property type="entry name" value="tRNA_anti_2"/>
    <property type="match status" value="1"/>
</dbReference>
<evidence type="ECO:0000259" key="7">
    <source>
        <dbReference type="Pfam" id="PF02601"/>
    </source>
</evidence>
<protein>
    <recommendedName>
        <fullName evidence="5">Exodeoxyribonuclease 7 large subunit</fullName>
        <ecNumber evidence="5">3.1.11.6</ecNumber>
    </recommendedName>
    <alternativeName>
        <fullName evidence="5">Exodeoxyribonuclease VII large subunit</fullName>
        <shortName evidence="5">Exonuclease VII large subunit</shortName>
    </alternativeName>
</protein>
<feature type="domain" description="OB-fold nucleic acid binding" evidence="8">
    <location>
        <begin position="7"/>
        <end position="101"/>
    </location>
</feature>
<dbReference type="GO" id="GO:0003676">
    <property type="term" value="F:nucleic acid binding"/>
    <property type="evidence" value="ECO:0007669"/>
    <property type="project" value="InterPro"/>
</dbReference>
<keyword evidence="3 5" id="KW-0378">Hydrolase</keyword>
<dbReference type="InterPro" id="IPR003753">
    <property type="entry name" value="Exonuc_VII_L"/>
</dbReference>
<comment type="caution">
    <text evidence="9">The sequence shown here is derived from an EMBL/GenBank/DDBJ whole genome shotgun (WGS) entry which is preliminary data.</text>
</comment>
<evidence type="ECO:0000259" key="8">
    <source>
        <dbReference type="Pfam" id="PF13742"/>
    </source>
</evidence>
<comment type="subunit">
    <text evidence="5">Heterooligomer composed of large and small subunits.</text>
</comment>
<evidence type="ECO:0000256" key="6">
    <source>
        <dbReference type="RuleBase" id="RU004355"/>
    </source>
</evidence>
<dbReference type="PANTHER" id="PTHR30008">
    <property type="entry name" value="EXODEOXYRIBONUCLEASE 7 LARGE SUBUNIT"/>
    <property type="match status" value="1"/>
</dbReference>
<dbReference type="GO" id="GO:0005737">
    <property type="term" value="C:cytoplasm"/>
    <property type="evidence" value="ECO:0007669"/>
    <property type="project" value="UniProtKB-SubCell"/>
</dbReference>
<comment type="similarity">
    <text evidence="5 6">Belongs to the XseA family.</text>
</comment>
<keyword evidence="2 5" id="KW-0540">Nuclease</keyword>
<dbReference type="GO" id="GO:0006308">
    <property type="term" value="P:DNA catabolic process"/>
    <property type="evidence" value="ECO:0007669"/>
    <property type="project" value="UniProtKB-UniRule"/>
</dbReference>
<reference evidence="9 10" key="1">
    <citation type="submission" date="2018-08" db="EMBL/GenBank/DDBJ databases">
        <title>Lysinibacillus sp. YLB-03 draft genome sequence.</title>
        <authorList>
            <person name="Yu L."/>
        </authorList>
    </citation>
    <scope>NUCLEOTIDE SEQUENCE [LARGE SCALE GENOMIC DNA]</scope>
    <source>
        <strain evidence="9 10">YLB-03</strain>
    </source>
</reference>
<dbReference type="GO" id="GO:0008855">
    <property type="term" value="F:exodeoxyribonuclease VII activity"/>
    <property type="evidence" value="ECO:0007669"/>
    <property type="project" value="UniProtKB-UniRule"/>
</dbReference>
<accession>A0A396SEM9</accession>
<evidence type="ECO:0000256" key="4">
    <source>
        <dbReference type="ARBA" id="ARBA00022839"/>
    </source>
</evidence>
<organism evidence="9 10">
    <name type="scientific">Ureibacillus yapensis</name>
    <dbReference type="NCBI Taxonomy" id="2304605"/>
    <lineage>
        <taxon>Bacteria</taxon>
        <taxon>Bacillati</taxon>
        <taxon>Bacillota</taxon>
        <taxon>Bacilli</taxon>
        <taxon>Bacillales</taxon>
        <taxon>Caryophanaceae</taxon>
        <taxon>Ureibacillus</taxon>
    </lineage>
</organism>
<dbReference type="GO" id="GO:0009318">
    <property type="term" value="C:exodeoxyribonuclease VII complex"/>
    <property type="evidence" value="ECO:0007669"/>
    <property type="project" value="UniProtKB-UniRule"/>
</dbReference>
<dbReference type="OrthoDB" id="9802795at2"/>
<evidence type="ECO:0000256" key="2">
    <source>
        <dbReference type="ARBA" id="ARBA00022722"/>
    </source>
</evidence>
<dbReference type="HAMAP" id="MF_00378">
    <property type="entry name" value="Exonuc_7_L"/>
    <property type="match status" value="1"/>
</dbReference>
<evidence type="ECO:0000256" key="5">
    <source>
        <dbReference type="HAMAP-Rule" id="MF_00378"/>
    </source>
</evidence>
<dbReference type="InterPro" id="IPR025824">
    <property type="entry name" value="OB-fold_nuc-bd_dom"/>
</dbReference>
<comment type="catalytic activity">
    <reaction evidence="5 6">
        <text>Exonucleolytic cleavage in either 5'- to 3'- or 3'- to 5'-direction to yield nucleoside 5'-phosphates.</text>
        <dbReference type="EC" id="3.1.11.6"/>
    </reaction>
</comment>
<keyword evidence="4 5" id="KW-0269">Exonuclease</keyword>
<dbReference type="RefSeq" id="WP_118875500.1">
    <property type="nucleotide sequence ID" value="NZ_QWEI01000002.1"/>
</dbReference>
<dbReference type="EC" id="3.1.11.6" evidence="5"/>
<dbReference type="AlphaFoldDB" id="A0A396SEM9"/>